<evidence type="ECO:0000256" key="1">
    <source>
        <dbReference type="ARBA" id="ARBA00001947"/>
    </source>
</evidence>
<evidence type="ECO:0000313" key="7">
    <source>
        <dbReference type="Proteomes" id="UP000192333"/>
    </source>
</evidence>
<dbReference type="OrthoDB" id="9802248at2"/>
<dbReference type="Pfam" id="PF00753">
    <property type="entry name" value="Lactamase_B"/>
    <property type="match status" value="1"/>
</dbReference>
<dbReference type="Proteomes" id="UP000192333">
    <property type="component" value="Chromosome I"/>
</dbReference>
<evidence type="ECO:0000256" key="2">
    <source>
        <dbReference type="ARBA" id="ARBA00022723"/>
    </source>
</evidence>
<dbReference type="InterPro" id="IPR036866">
    <property type="entry name" value="RibonucZ/Hydroxyglut_hydro"/>
</dbReference>
<keyword evidence="4" id="KW-0862">Zinc</keyword>
<dbReference type="EMBL" id="LT838813">
    <property type="protein sequence ID" value="SMD43769.1"/>
    <property type="molecule type" value="Genomic_DNA"/>
</dbReference>
<dbReference type="InterPro" id="IPR001279">
    <property type="entry name" value="Metallo-B-lactamas"/>
</dbReference>
<evidence type="ECO:0000256" key="4">
    <source>
        <dbReference type="ARBA" id="ARBA00022833"/>
    </source>
</evidence>
<dbReference type="CDD" id="cd06262">
    <property type="entry name" value="metallo-hydrolase-like_MBL-fold"/>
    <property type="match status" value="1"/>
</dbReference>
<dbReference type="AlphaFoldDB" id="A0A1W2H4E3"/>
<dbReference type="GO" id="GO:0016787">
    <property type="term" value="F:hydrolase activity"/>
    <property type="evidence" value="ECO:0007669"/>
    <property type="project" value="UniProtKB-KW"/>
</dbReference>
<feature type="domain" description="Metallo-beta-lactamase" evidence="5">
    <location>
        <begin position="13"/>
        <end position="195"/>
    </location>
</feature>
<dbReference type="SUPFAM" id="SSF56281">
    <property type="entry name" value="Metallo-hydrolase/oxidoreductase"/>
    <property type="match status" value="1"/>
</dbReference>
<dbReference type="STRING" id="758820.SAMN00777080_2378"/>
<organism evidence="6 7">
    <name type="scientific">Aquiflexum balticum DSM 16537</name>
    <dbReference type="NCBI Taxonomy" id="758820"/>
    <lineage>
        <taxon>Bacteria</taxon>
        <taxon>Pseudomonadati</taxon>
        <taxon>Bacteroidota</taxon>
        <taxon>Cytophagia</taxon>
        <taxon>Cytophagales</taxon>
        <taxon>Cyclobacteriaceae</taxon>
        <taxon>Aquiflexum</taxon>
    </lineage>
</organism>
<keyword evidence="3" id="KW-0378">Hydrolase</keyword>
<comment type="cofactor">
    <cofactor evidence="1">
        <name>Zn(2+)</name>
        <dbReference type="ChEBI" id="CHEBI:29105"/>
    </cofactor>
</comment>
<dbReference type="SMART" id="SM00849">
    <property type="entry name" value="Lactamase_B"/>
    <property type="match status" value="1"/>
</dbReference>
<dbReference type="GO" id="GO:0046872">
    <property type="term" value="F:metal ion binding"/>
    <property type="evidence" value="ECO:0007669"/>
    <property type="project" value="UniProtKB-KW"/>
</dbReference>
<dbReference type="PANTHER" id="PTHR46233">
    <property type="entry name" value="HYDROXYACYLGLUTATHIONE HYDROLASE GLOC"/>
    <property type="match status" value="1"/>
</dbReference>
<keyword evidence="7" id="KW-1185">Reference proteome</keyword>
<reference evidence="7" key="1">
    <citation type="submission" date="2017-04" db="EMBL/GenBank/DDBJ databases">
        <authorList>
            <person name="Varghese N."/>
            <person name="Submissions S."/>
        </authorList>
    </citation>
    <scope>NUCLEOTIDE SEQUENCE [LARGE SCALE GENOMIC DNA]</scope>
    <source>
        <strain evidence="7">DSM 16537</strain>
    </source>
</reference>
<sequence>MLRLKVFTFNPFLENTYILYDETKDAAIFDPGCYENQEKTELSDFIEREGLNVTHLINTHCHIDHVLGNAFVKAKYGVDLWIHRNEIPVLKSVSAYAPNYGFAGYQDTEPDKFIDQNQKLKIGNTDLEIRFVPGHSPGHLVFYYEQSGICIAGDTLFQGSIGRTDLPGGNHQTLLRSIKSELFTLPDDTKVYPGHGPETTIGTEKEYNPFVGKRSTFQ</sequence>
<dbReference type="Gene3D" id="3.60.15.10">
    <property type="entry name" value="Ribonuclease Z/Hydroxyacylglutathione hydrolase-like"/>
    <property type="match status" value="1"/>
</dbReference>
<evidence type="ECO:0000259" key="5">
    <source>
        <dbReference type="SMART" id="SM00849"/>
    </source>
</evidence>
<evidence type="ECO:0000256" key="3">
    <source>
        <dbReference type="ARBA" id="ARBA00022801"/>
    </source>
</evidence>
<name>A0A1W2H4E3_9BACT</name>
<protein>
    <submittedName>
        <fullName evidence="6">Glyoxylase, beta-lactamase superfamily II</fullName>
    </submittedName>
</protein>
<dbReference type="PANTHER" id="PTHR46233:SF3">
    <property type="entry name" value="HYDROXYACYLGLUTATHIONE HYDROLASE GLOC"/>
    <property type="match status" value="1"/>
</dbReference>
<keyword evidence="2" id="KW-0479">Metal-binding</keyword>
<accession>A0A1W2H4E3</accession>
<evidence type="ECO:0000313" key="6">
    <source>
        <dbReference type="EMBL" id="SMD43769.1"/>
    </source>
</evidence>
<dbReference type="RefSeq" id="WP_084123485.1">
    <property type="nucleotide sequence ID" value="NZ_LT838813.1"/>
</dbReference>
<dbReference type="InterPro" id="IPR051453">
    <property type="entry name" value="MBL_Glyoxalase_II"/>
</dbReference>
<gene>
    <name evidence="6" type="ORF">SAMN00777080_2378</name>
</gene>
<proteinExistence type="predicted"/>